<gene>
    <name evidence="2" type="ORF">BDU57DRAFT_573564</name>
</gene>
<name>A0A6A5QJW4_AMPQU</name>
<feature type="compositionally biased region" description="Polar residues" evidence="1">
    <location>
        <begin position="174"/>
        <end position="191"/>
    </location>
</feature>
<dbReference type="Proteomes" id="UP000800096">
    <property type="component" value="Unassembled WGS sequence"/>
</dbReference>
<proteinExistence type="predicted"/>
<dbReference type="AlphaFoldDB" id="A0A6A5QJW4"/>
<sequence>MAKSKVLVISGPMDAKHVGGINVMGGIQPSMLDSYFNRNALQPDELSLHALVAKDNIEVPKRSDTIAGMIRRPSLSIKRSFSKLRRRSTISHASEAHSTNKANAELGQSDSVDTTRSARTLKMQSILSRLRQSVALGRDLSASPPASQRLTPELGGAPTTTRKLDLPLQLRKPISSTYIPRKPSLSQQDTSFAERKTSTIARKPSTMQRKPSPPLHGQAIAQSSRSAQPPSRQKRADSGIAAAFDKVPAQQRPLPFQEIMAVKSFAERMAMYKRMREYWACAEHGLVEWTGKSAGPKFRA</sequence>
<organism evidence="2 3">
    <name type="scientific">Ampelomyces quisqualis</name>
    <name type="common">Powdery mildew agent</name>
    <dbReference type="NCBI Taxonomy" id="50730"/>
    <lineage>
        <taxon>Eukaryota</taxon>
        <taxon>Fungi</taxon>
        <taxon>Dikarya</taxon>
        <taxon>Ascomycota</taxon>
        <taxon>Pezizomycotina</taxon>
        <taxon>Dothideomycetes</taxon>
        <taxon>Pleosporomycetidae</taxon>
        <taxon>Pleosporales</taxon>
        <taxon>Pleosporineae</taxon>
        <taxon>Phaeosphaeriaceae</taxon>
        <taxon>Ampelomyces</taxon>
    </lineage>
</organism>
<dbReference type="OrthoDB" id="5151921at2759"/>
<feature type="region of interest" description="Disordered" evidence="1">
    <location>
        <begin position="86"/>
        <end position="116"/>
    </location>
</feature>
<dbReference type="EMBL" id="ML979135">
    <property type="protein sequence ID" value="KAF1916011.1"/>
    <property type="molecule type" value="Genomic_DNA"/>
</dbReference>
<feature type="compositionally biased region" description="Low complexity" evidence="1">
    <location>
        <begin position="218"/>
        <end position="231"/>
    </location>
</feature>
<keyword evidence="3" id="KW-1185">Reference proteome</keyword>
<reference evidence="2" key="1">
    <citation type="journal article" date="2020" name="Stud. Mycol.">
        <title>101 Dothideomycetes genomes: a test case for predicting lifestyles and emergence of pathogens.</title>
        <authorList>
            <person name="Haridas S."/>
            <person name="Albert R."/>
            <person name="Binder M."/>
            <person name="Bloem J."/>
            <person name="Labutti K."/>
            <person name="Salamov A."/>
            <person name="Andreopoulos B."/>
            <person name="Baker S."/>
            <person name="Barry K."/>
            <person name="Bills G."/>
            <person name="Bluhm B."/>
            <person name="Cannon C."/>
            <person name="Castanera R."/>
            <person name="Culley D."/>
            <person name="Daum C."/>
            <person name="Ezra D."/>
            <person name="Gonzalez J."/>
            <person name="Henrissat B."/>
            <person name="Kuo A."/>
            <person name="Liang C."/>
            <person name="Lipzen A."/>
            <person name="Lutzoni F."/>
            <person name="Magnuson J."/>
            <person name="Mondo S."/>
            <person name="Nolan M."/>
            <person name="Ohm R."/>
            <person name="Pangilinan J."/>
            <person name="Park H.-J."/>
            <person name="Ramirez L."/>
            <person name="Alfaro M."/>
            <person name="Sun H."/>
            <person name="Tritt A."/>
            <person name="Yoshinaga Y."/>
            <person name="Zwiers L.-H."/>
            <person name="Turgeon B."/>
            <person name="Goodwin S."/>
            <person name="Spatafora J."/>
            <person name="Crous P."/>
            <person name="Grigoriev I."/>
        </authorList>
    </citation>
    <scope>NUCLEOTIDE SEQUENCE</scope>
    <source>
        <strain evidence="2">HMLAC05119</strain>
    </source>
</reference>
<protein>
    <submittedName>
        <fullName evidence="2">Uncharacterized protein</fullName>
    </submittedName>
</protein>
<accession>A0A6A5QJW4</accession>
<evidence type="ECO:0000313" key="3">
    <source>
        <dbReference type="Proteomes" id="UP000800096"/>
    </source>
</evidence>
<feature type="region of interest" description="Disordered" evidence="1">
    <location>
        <begin position="140"/>
        <end position="238"/>
    </location>
</feature>
<feature type="compositionally biased region" description="Polar residues" evidence="1">
    <location>
        <begin position="90"/>
        <end position="116"/>
    </location>
</feature>
<evidence type="ECO:0000313" key="2">
    <source>
        <dbReference type="EMBL" id="KAF1916011.1"/>
    </source>
</evidence>
<evidence type="ECO:0000256" key="1">
    <source>
        <dbReference type="SAM" id="MobiDB-lite"/>
    </source>
</evidence>